<gene>
    <name evidence="1" type="ORF">O0R52_13285</name>
</gene>
<dbReference type="EMBL" id="CP114066">
    <property type="protein sequence ID" value="WAT19975.1"/>
    <property type="molecule type" value="Genomic_DNA"/>
</dbReference>
<reference evidence="1" key="1">
    <citation type="submission" date="2022-12" db="EMBL/GenBank/DDBJ databases">
        <title>Genomic of Bacillus halotolerans.</title>
        <authorList>
            <person name="Xu G."/>
            <person name="Ding Y."/>
        </authorList>
    </citation>
    <scope>NUCLEOTIDE SEQUENCE</scope>
    <source>
        <strain evidence="1">B13</strain>
    </source>
</reference>
<sequence length="84" mass="9652">MIIHHIKVSSDVFDVLLTKVSEIQLAENDYRVGDKLFIRESNGDRTKRYLEVDIIEASSANKLGFMNIGFMRIRKGTYKAGLFK</sequence>
<organism evidence="1 2">
    <name type="scientific">Bacillus halotolerans</name>
    <dbReference type="NCBI Taxonomy" id="260554"/>
    <lineage>
        <taxon>Bacteria</taxon>
        <taxon>Bacillati</taxon>
        <taxon>Bacillota</taxon>
        <taxon>Bacilli</taxon>
        <taxon>Bacillales</taxon>
        <taxon>Bacillaceae</taxon>
        <taxon>Bacillus</taxon>
    </lineage>
</organism>
<dbReference type="RefSeq" id="WP_227534257.1">
    <property type="nucleotide sequence ID" value="NZ_CP114066.1"/>
</dbReference>
<protein>
    <submittedName>
        <fullName evidence="1">DUF3850 domain-containing protein</fullName>
    </submittedName>
</protein>
<evidence type="ECO:0000313" key="1">
    <source>
        <dbReference type="EMBL" id="WAT19975.1"/>
    </source>
</evidence>
<evidence type="ECO:0000313" key="2">
    <source>
        <dbReference type="Proteomes" id="UP001164713"/>
    </source>
</evidence>
<keyword evidence="2" id="KW-1185">Reference proteome</keyword>
<proteinExistence type="predicted"/>
<dbReference type="Proteomes" id="UP001164713">
    <property type="component" value="Chromosome"/>
</dbReference>
<name>A0ABY7HWE0_9BACI</name>
<accession>A0ABY7HWE0</accession>